<gene>
    <name evidence="8" type="primary">tsrM</name>
    <name evidence="8" type="ORF">PDESU_00600</name>
</gene>
<dbReference type="GO" id="GO:0005829">
    <property type="term" value="C:cytosol"/>
    <property type="evidence" value="ECO:0007669"/>
    <property type="project" value="TreeGrafter"/>
</dbReference>
<dbReference type="InterPro" id="IPR058240">
    <property type="entry name" value="rSAM_sf"/>
</dbReference>
<dbReference type="SFLD" id="SFLDS00029">
    <property type="entry name" value="Radical_SAM"/>
    <property type="match status" value="1"/>
</dbReference>
<sequence>MSDNSKILLISTNWETSPYPVYPIGMGMVAAALKRAGHQVELFDFLQSGCSFDALKERVAAVRPDVVGLSLRNIDNVNAVNEHRYIDSVKQIAESVRQTSPAPIILGGSAFSIMPEEILAKVGADYGVVGEGEVLMCSFMELLEAGQLPAERILRAPQNLEKDAIPSAYYEPAMVDYYMAHGKTISIQTKRGCDKHCIYCSYPFLEGRNFRMRNAVDVVDDIERLVADREDSYIFFVDSVFNDNGGNYRDIVHEMHRRELCIPWTAYISPGGELDDEMFALMKATGFDAAEIGADAASDIALKGIGKDFTWQDVIDCNDLFRRHGITTAHYYMFGGPGETKETVLEGIENIRNLEQTANFMFMGIRILPGTGLMKIAQREGLVTDKTDIVEPIYYISKEVDRDWLETTLTEGFADKFNCVFPPDALDDKLHLLHKLGYGGTAYDMLIGAGKRKRRKRTT</sequence>
<dbReference type="PROSITE" id="PS51332">
    <property type="entry name" value="B12_BINDING"/>
    <property type="match status" value="1"/>
</dbReference>
<comment type="cofactor">
    <cofactor evidence="1">
        <name>[4Fe-4S] cluster</name>
        <dbReference type="ChEBI" id="CHEBI:49883"/>
    </cofactor>
</comment>
<dbReference type="InterPro" id="IPR007197">
    <property type="entry name" value="rSAM"/>
</dbReference>
<keyword evidence="8" id="KW-0489">Methyltransferase</keyword>
<evidence type="ECO:0000256" key="1">
    <source>
        <dbReference type="ARBA" id="ARBA00001966"/>
    </source>
</evidence>
<evidence type="ECO:0000259" key="6">
    <source>
        <dbReference type="PROSITE" id="PS51332"/>
    </source>
</evidence>
<dbReference type="GO" id="GO:0046872">
    <property type="term" value="F:metal ion binding"/>
    <property type="evidence" value="ECO:0007669"/>
    <property type="project" value="UniProtKB-KW"/>
</dbReference>
<dbReference type="NCBIfam" id="TIGR04072">
    <property type="entry name" value="rSAM_ladder_B12"/>
    <property type="match status" value="1"/>
</dbReference>
<dbReference type="Pfam" id="PF02310">
    <property type="entry name" value="B12-binding"/>
    <property type="match status" value="1"/>
</dbReference>
<evidence type="ECO:0000256" key="2">
    <source>
        <dbReference type="ARBA" id="ARBA00022691"/>
    </source>
</evidence>
<keyword evidence="4" id="KW-0408">Iron</keyword>
<dbReference type="SMART" id="SM00729">
    <property type="entry name" value="Elp3"/>
    <property type="match status" value="1"/>
</dbReference>
<dbReference type="InterPro" id="IPR006638">
    <property type="entry name" value="Elp3/MiaA/NifB-like_rSAM"/>
</dbReference>
<dbReference type="CDD" id="cd01335">
    <property type="entry name" value="Radical_SAM"/>
    <property type="match status" value="1"/>
</dbReference>
<evidence type="ECO:0000313" key="9">
    <source>
        <dbReference type="Proteomes" id="UP000366872"/>
    </source>
</evidence>
<organism evidence="8 9">
    <name type="scientific">Pontiella desulfatans</name>
    <dbReference type="NCBI Taxonomy" id="2750659"/>
    <lineage>
        <taxon>Bacteria</taxon>
        <taxon>Pseudomonadati</taxon>
        <taxon>Kiritimatiellota</taxon>
        <taxon>Kiritimatiellia</taxon>
        <taxon>Kiritimatiellales</taxon>
        <taxon>Pontiellaceae</taxon>
        <taxon>Pontiella</taxon>
    </lineage>
</organism>
<dbReference type="PROSITE" id="PS51918">
    <property type="entry name" value="RADICAL_SAM"/>
    <property type="match status" value="1"/>
</dbReference>
<dbReference type="Pfam" id="PF04055">
    <property type="entry name" value="Radical_SAM"/>
    <property type="match status" value="1"/>
</dbReference>
<dbReference type="InterPro" id="IPR036724">
    <property type="entry name" value="Cobalamin-bd_sf"/>
</dbReference>
<dbReference type="InterPro" id="IPR023404">
    <property type="entry name" value="rSAM_horseshoe"/>
</dbReference>
<dbReference type="Gene3D" id="3.80.30.20">
    <property type="entry name" value="tm_1862 like domain"/>
    <property type="match status" value="1"/>
</dbReference>
<dbReference type="Proteomes" id="UP000366872">
    <property type="component" value="Unassembled WGS sequence"/>
</dbReference>
<dbReference type="GO" id="GO:0008168">
    <property type="term" value="F:methyltransferase activity"/>
    <property type="evidence" value="ECO:0007669"/>
    <property type="project" value="UniProtKB-KW"/>
</dbReference>
<dbReference type="InterPro" id="IPR034466">
    <property type="entry name" value="Methyltransferase_Class_B"/>
</dbReference>
<feature type="domain" description="B12-binding" evidence="6">
    <location>
        <begin position="5"/>
        <end position="150"/>
    </location>
</feature>
<dbReference type="SFLD" id="SFLDG01123">
    <property type="entry name" value="methyltransferase_(Class_B)"/>
    <property type="match status" value="1"/>
</dbReference>
<keyword evidence="8" id="KW-0808">Transferase</keyword>
<dbReference type="GO" id="GO:0051539">
    <property type="term" value="F:4 iron, 4 sulfur cluster binding"/>
    <property type="evidence" value="ECO:0007669"/>
    <property type="project" value="UniProtKB-KW"/>
</dbReference>
<dbReference type="SFLD" id="SFLDG01082">
    <property type="entry name" value="B12-binding_domain_containing"/>
    <property type="match status" value="1"/>
</dbReference>
<dbReference type="SUPFAM" id="SSF102114">
    <property type="entry name" value="Radical SAM enzymes"/>
    <property type="match status" value="1"/>
</dbReference>
<dbReference type="GO" id="GO:0032259">
    <property type="term" value="P:methylation"/>
    <property type="evidence" value="ECO:0007669"/>
    <property type="project" value="UniProtKB-KW"/>
</dbReference>
<keyword evidence="3" id="KW-0479">Metal-binding</keyword>
<accession>A0A6C2TXI4</accession>
<reference evidence="8 9" key="1">
    <citation type="submission" date="2019-04" db="EMBL/GenBank/DDBJ databases">
        <authorList>
            <person name="Van Vliet M D."/>
        </authorList>
    </citation>
    <scope>NUCLEOTIDE SEQUENCE [LARGE SCALE GENOMIC DNA]</scope>
    <source>
        <strain evidence="8 9">F1</strain>
    </source>
</reference>
<dbReference type="RefSeq" id="WP_136077751.1">
    <property type="nucleotide sequence ID" value="NZ_CAAHFG010000001.1"/>
</dbReference>
<dbReference type="GO" id="GO:0031419">
    <property type="term" value="F:cobalamin binding"/>
    <property type="evidence" value="ECO:0007669"/>
    <property type="project" value="InterPro"/>
</dbReference>
<dbReference type="EMBL" id="CAAHFG010000001">
    <property type="protein sequence ID" value="VGO12051.1"/>
    <property type="molecule type" value="Genomic_DNA"/>
</dbReference>
<keyword evidence="9" id="KW-1185">Reference proteome</keyword>
<dbReference type="InterPro" id="IPR023969">
    <property type="entry name" value="CHP04072_B12-bd/rSAM"/>
</dbReference>
<dbReference type="PANTHER" id="PTHR43409">
    <property type="entry name" value="ANAEROBIC MAGNESIUM-PROTOPORPHYRIN IX MONOMETHYL ESTER CYCLASE-RELATED"/>
    <property type="match status" value="1"/>
</dbReference>
<protein>
    <submittedName>
        <fullName evidence="8">Tryptophan 2-C-methyltransferase</fullName>
    </submittedName>
</protein>
<evidence type="ECO:0000256" key="3">
    <source>
        <dbReference type="ARBA" id="ARBA00022723"/>
    </source>
</evidence>
<dbReference type="InterPro" id="IPR006158">
    <property type="entry name" value="Cobalamin-bd"/>
</dbReference>
<evidence type="ECO:0000256" key="5">
    <source>
        <dbReference type="ARBA" id="ARBA00023014"/>
    </source>
</evidence>
<proteinExistence type="predicted"/>
<dbReference type="Gene3D" id="3.40.50.280">
    <property type="entry name" value="Cobalamin-binding domain"/>
    <property type="match status" value="1"/>
</dbReference>
<evidence type="ECO:0000259" key="7">
    <source>
        <dbReference type="PROSITE" id="PS51918"/>
    </source>
</evidence>
<dbReference type="SUPFAM" id="SSF52242">
    <property type="entry name" value="Cobalamin (vitamin B12)-binding domain"/>
    <property type="match status" value="1"/>
</dbReference>
<keyword evidence="5" id="KW-0411">Iron-sulfur</keyword>
<evidence type="ECO:0000256" key="4">
    <source>
        <dbReference type="ARBA" id="ARBA00023004"/>
    </source>
</evidence>
<keyword evidence="2" id="KW-0949">S-adenosyl-L-methionine</keyword>
<dbReference type="PANTHER" id="PTHR43409:SF16">
    <property type="entry name" value="SLR0320 PROTEIN"/>
    <property type="match status" value="1"/>
</dbReference>
<dbReference type="InterPro" id="IPR051198">
    <property type="entry name" value="BchE-like"/>
</dbReference>
<name>A0A6C2TXI4_PONDE</name>
<dbReference type="AlphaFoldDB" id="A0A6C2TXI4"/>
<evidence type="ECO:0000313" key="8">
    <source>
        <dbReference type="EMBL" id="VGO12051.1"/>
    </source>
</evidence>
<feature type="domain" description="Radical SAM core" evidence="7">
    <location>
        <begin position="177"/>
        <end position="399"/>
    </location>
</feature>